<organism evidence="1 2">
    <name type="scientific">Gossypium arboreum</name>
    <name type="common">Tree cotton</name>
    <name type="synonym">Gossypium nanking</name>
    <dbReference type="NCBI Taxonomy" id="29729"/>
    <lineage>
        <taxon>Eukaryota</taxon>
        <taxon>Viridiplantae</taxon>
        <taxon>Streptophyta</taxon>
        <taxon>Embryophyta</taxon>
        <taxon>Tracheophyta</taxon>
        <taxon>Spermatophyta</taxon>
        <taxon>Magnoliopsida</taxon>
        <taxon>eudicotyledons</taxon>
        <taxon>Gunneridae</taxon>
        <taxon>Pentapetalae</taxon>
        <taxon>rosids</taxon>
        <taxon>malvids</taxon>
        <taxon>Malvales</taxon>
        <taxon>Malvaceae</taxon>
        <taxon>Malvoideae</taxon>
        <taxon>Gossypium</taxon>
    </lineage>
</organism>
<evidence type="ECO:0000313" key="2">
    <source>
        <dbReference type="Proteomes" id="UP000032142"/>
    </source>
</evidence>
<gene>
    <name evidence="1" type="ORF">F383_31197</name>
</gene>
<accession>A0A0B0PDF6</accession>
<sequence length="70" mass="7396">MTVLLPLLSTHRVVNRGFIEPRGFMGLAYQPQIDTVFRRYGACVRGLGAGAGGYGDWGNVAAEALAPCGV</sequence>
<keyword evidence="2" id="KW-1185">Reference proteome</keyword>
<proteinExistence type="predicted"/>
<dbReference type="Proteomes" id="UP000032142">
    <property type="component" value="Unassembled WGS sequence"/>
</dbReference>
<protein>
    <submittedName>
        <fullName evidence="1">Uncharacterized protein</fullName>
    </submittedName>
</protein>
<name>A0A0B0PDF6_GOSAR</name>
<dbReference type="EMBL" id="KN428941">
    <property type="protein sequence ID" value="KHG24478.1"/>
    <property type="molecule type" value="Genomic_DNA"/>
</dbReference>
<dbReference type="AlphaFoldDB" id="A0A0B0PDF6"/>
<reference evidence="2" key="1">
    <citation type="submission" date="2014-09" db="EMBL/GenBank/DDBJ databases">
        <authorList>
            <person name="Mudge J."/>
            <person name="Ramaraj T."/>
            <person name="Lindquist I.E."/>
            <person name="Bharti A.K."/>
            <person name="Sundararajan A."/>
            <person name="Cameron C.T."/>
            <person name="Woodward J.E."/>
            <person name="May G.D."/>
            <person name="Brubaker C."/>
            <person name="Broadhvest J."/>
            <person name="Wilkins T.A."/>
        </authorList>
    </citation>
    <scope>NUCLEOTIDE SEQUENCE</scope>
    <source>
        <strain evidence="2">cv. AKA8401</strain>
    </source>
</reference>
<evidence type="ECO:0000313" key="1">
    <source>
        <dbReference type="EMBL" id="KHG24478.1"/>
    </source>
</evidence>